<dbReference type="RefSeq" id="WP_126953478.1">
    <property type="nucleotide sequence ID" value="NZ_RZGR01000049.1"/>
</dbReference>
<reference evidence="1 2" key="1">
    <citation type="submission" date="2018-12" db="EMBL/GenBank/DDBJ databases">
        <title>Legionella sp,whole genome shotgun sequence.</title>
        <authorList>
            <person name="Wu H."/>
        </authorList>
    </citation>
    <scope>NUCLEOTIDE SEQUENCE [LARGE SCALE GENOMIC DNA]</scope>
    <source>
        <strain evidence="2">km714</strain>
    </source>
</reference>
<dbReference type="InterPro" id="IPR014519">
    <property type="entry name" value="UCP024492"/>
</dbReference>
<dbReference type="EMBL" id="RZGR01000049">
    <property type="protein sequence ID" value="RUQ79212.1"/>
    <property type="molecule type" value="Genomic_DNA"/>
</dbReference>
<gene>
    <name evidence="1" type="ORF">EKM59_11205</name>
</gene>
<name>A0A433JGJ2_9GAMM</name>
<dbReference type="PANTHER" id="PTHR39337:SF1">
    <property type="entry name" value="BLR5642 PROTEIN"/>
    <property type="match status" value="1"/>
</dbReference>
<dbReference type="OrthoDB" id="9789109at2"/>
<evidence type="ECO:0000313" key="2">
    <source>
        <dbReference type="Proteomes" id="UP000288012"/>
    </source>
</evidence>
<dbReference type="AlphaFoldDB" id="A0A433JGJ2"/>
<comment type="caution">
    <text evidence="1">The sequence shown here is derived from an EMBL/GenBank/DDBJ whole genome shotgun (WGS) entry which is preliminary data.</text>
</comment>
<dbReference type="PIRSF" id="PIRSF024492">
    <property type="entry name" value="UCP024492"/>
    <property type="match status" value="1"/>
</dbReference>
<protein>
    <submittedName>
        <fullName evidence="1">DUF488 domain-containing protein</fullName>
    </submittedName>
</protein>
<dbReference type="Proteomes" id="UP000288012">
    <property type="component" value="Unassembled WGS sequence"/>
</dbReference>
<organism evidence="1 2">
    <name type="scientific">Legionella septentrionalis</name>
    <dbReference type="NCBI Taxonomy" id="2498109"/>
    <lineage>
        <taxon>Bacteria</taxon>
        <taxon>Pseudomonadati</taxon>
        <taxon>Pseudomonadota</taxon>
        <taxon>Gammaproteobacteria</taxon>
        <taxon>Legionellales</taxon>
        <taxon>Legionellaceae</taxon>
        <taxon>Legionella</taxon>
    </lineage>
</organism>
<evidence type="ECO:0000313" key="1">
    <source>
        <dbReference type="EMBL" id="RUQ79212.1"/>
    </source>
</evidence>
<dbReference type="InterPro" id="IPR007438">
    <property type="entry name" value="DUF488"/>
</dbReference>
<accession>A0A433JGJ2</accession>
<dbReference type="PANTHER" id="PTHR39337">
    <property type="entry name" value="BLR5642 PROTEIN"/>
    <property type="match status" value="1"/>
</dbReference>
<dbReference type="Pfam" id="PF04343">
    <property type="entry name" value="DUF488"/>
    <property type="match status" value="1"/>
</dbReference>
<proteinExistence type="predicted"/>
<keyword evidence="2" id="KW-1185">Reference proteome</keyword>
<sequence length="176" mass="20503">MPKLYTIGHSTHPLEDFIEILHIYRITHLVDVRTVPKSRHVPWFNQSALTRSLCQERIAYSHIIKLGGLRKSKPDSINTGWRNKSFRGYADYMQTRQFYEGLKELHSIIKHSEQAAIMCAEAVPWRCHRSLIGDAESIRHVEVIDILGKNSIRKHELTSFAVVDKSTRPYQIHYPK</sequence>